<dbReference type="InterPro" id="IPR036866">
    <property type="entry name" value="RibonucZ/Hydroxyglut_hydro"/>
</dbReference>
<comment type="caution">
    <text evidence="6">The sequence shown here is derived from an EMBL/GenBank/DDBJ whole genome shotgun (WGS) entry which is preliminary data.</text>
</comment>
<dbReference type="Proteomes" id="UP000636453">
    <property type="component" value="Unassembled WGS sequence"/>
</dbReference>
<gene>
    <name evidence="6" type="ORF">GCM10007167_25110</name>
</gene>
<sequence length="279" mass="31465">MRIHHLNCGTLCPLGGRLIDGRPGVLRGASLVCHCLLIETEAGLVLVDTGLGRKDVEEPYPRLSRAMTSLLRPRRRMAETAWAQVRALGYADTDVRHILLTHLDFDHAGGIEDFPHAKVHVYAEELNAATHARGWVAHRRYRPLQWNRAVQWKTYTAHGEAWYGFRCVRQLDGLPPEILLVPLVGHTLGHCGVAVRDAAGRWLLLAGDAYFDRREIPRDGGAPRCAPGLRLYQRMMDTDRNARRLNQERLRELARQHPAEVRIVCSHDAQEFAQATAGH</sequence>
<keyword evidence="2" id="KW-0479">Metal-binding</keyword>
<dbReference type="CDD" id="cd07742">
    <property type="entry name" value="metallo-hydrolase-like_MBL-fold"/>
    <property type="match status" value="1"/>
</dbReference>
<evidence type="ECO:0000256" key="3">
    <source>
        <dbReference type="ARBA" id="ARBA00022801"/>
    </source>
</evidence>
<evidence type="ECO:0000259" key="5">
    <source>
        <dbReference type="SMART" id="SM00849"/>
    </source>
</evidence>
<keyword evidence="3" id="KW-0378">Hydrolase</keyword>
<dbReference type="Pfam" id="PF00753">
    <property type="entry name" value="Lactamase_B"/>
    <property type="match status" value="1"/>
</dbReference>
<keyword evidence="4" id="KW-0862">Zinc</keyword>
<reference evidence="6" key="1">
    <citation type="journal article" date="2014" name="Int. J. Syst. Evol. Microbiol.">
        <title>Complete genome sequence of Corynebacterium casei LMG S-19264T (=DSM 44701T), isolated from a smear-ripened cheese.</title>
        <authorList>
            <consortium name="US DOE Joint Genome Institute (JGI-PGF)"/>
            <person name="Walter F."/>
            <person name="Albersmeier A."/>
            <person name="Kalinowski J."/>
            <person name="Ruckert C."/>
        </authorList>
    </citation>
    <scope>NUCLEOTIDE SEQUENCE</scope>
    <source>
        <strain evidence="6">KCTC 32020</strain>
    </source>
</reference>
<feature type="domain" description="Metallo-beta-lactamase" evidence="5">
    <location>
        <begin position="32"/>
        <end position="267"/>
    </location>
</feature>
<evidence type="ECO:0000256" key="2">
    <source>
        <dbReference type="ARBA" id="ARBA00022723"/>
    </source>
</evidence>
<dbReference type="InterPro" id="IPR001279">
    <property type="entry name" value="Metallo-B-lactamas"/>
</dbReference>
<dbReference type="AlphaFoldDB" id="A0A919DH22"/>
<evidence type="ECO:0000256" key="4">
    <source>
        <dbReference type="ARBA" id="ARBA00022833"/>
    </source>
</evidence>
<accession>A0A919DH22</accession>
<evidence type="ECO:0000313" key="6">
    <source>
        <dbReference type="EMBL" id="GHE42220.1"/>
    </source>
</evidence>
<reference evidence="6" key="2">
    <citation type="submission" date="2020-09" db="EMBL/GenBank/DDBJ databases">
        <authorList>
            <person name="Sun Q."/>
            <person name="Kim S."/>
        </authorList>
    </citation>
    <scope>NUCLEOTIDE SEQUENCE</scope>
    <source>
        <strain evidence="6">KCTC 32020</strain>
    </source>
</reference>
<dbReference type="SMART" id="SM00849">
    <property type="entry name" value="Lactamase_B"/>
    <property type="match status" value="1"/>
</dbReference>
<dbReference type="RefSeq" id="WP_146475376.1">
    <property type="nucleotide sequence ID" value="NZ_BNCF01000017.1"/>
</dbReference>
<organism evidence="6 7">
    <name type="scientific">Vulcaniibacterium thermophilum</name>
    <dbReference type="NCBI Taxonomy" id="1169913"/>
    <lineage>
        <taxon>Bacteria</taxon>
        <taxon>Pseudomonadati</taxon>
        <taxon>Pseudomonadota</taxon>
        <taxon>Gammaproteobacteria</taxon>
        <taxon>Lysobacterales</taxon>
        <taxon>Lysobacteraceae</taxon>
        <taxon>Vulcaniibacterium</taxon>
    </lineage>
</organism>
<dbReference type="EMBL" id="BNCF01000017">
    <property type="protein sequence ID" value="GHE42220.1"/>
    <property type="molecule type" value="Genomic_DNA"/>
</dbReference>
<dbReference type="PANTHER" id="PTHR42978">
    <property type="entry name" value="QUORUM-QUENCHING LACTONASE YTNP-RELATED-RELATED"/>
    <property type="match status" value="1"/>
</dbReference>
<dbReference type="Gene3D" id="3.60.15.10">
    <property type="entry name" value="Ribonuclease Z/Hydroxyacylglutathione hydrolase-like"/>
    <property type="match status" value="1"/>
</dbReference>
<name>A0A919DH22_9GAMM</name>
<comment type="similarity">
    <text evidence="1">Belongs to the metallo-beta-lactamase superfamily.</text>
</comment>
<dbReference type="SUPFAM" id="SSF56281">
    <property type="entry name" value="Metallo-hydrolase/oxidoreductase"/>
    <property type="match status" value="1"/>
</dbReference>
<proteinExistence type="inferred from homology"/>
<dbReference type="PANTHER" id="PTHR42978:SF3">
    <property type="entry name" value="BLR3078 PROTEIN"/>
    <property type="match status" value="1"/>
</dbReference>
<dbReference type="InterPro" id="IPR051013">
    <property type="entry name" value="MBL_superfamily_lactonases"/>
</dbReference>
<evidence type="ECO:0000256" key="1">
    <source>
        <dbReference type="ARBA" id="ARBA00007749"/>
    </source>
</evidence>
<dbReference type="OrthoDB" id="5443440at2"/>
<keyword evidence="7" id="KW-1185">Reference proteome</keyword>
<dbReference type="GO" id="GO:0016787">
    <property type="term" value="F:hydrolase activity"/>
    <property type="evidence" value="ECO:0007669"/>
    <property type="project" value="UniProtKB-KW"/>
</dbReference>
<evidence type="ECO:0000313" key="7">
    <source>
        <dbReference type="Proteomes" id="UP000636453"/>
    </source>
</evidence>
<protein>
    <recommendedName>
        <fullName evidence="5">Metallo-beta-lactamase domain-containing protein</fullName>
    </recommendedName>
</protein>
<dbReference type="GO" id="GO:0046872">
    <property type="term" value="F:metal ion binding"/>
    <property type="evidence" value="ECO:0007669"/>
    <property type="project" value="UniProtKB-KW"/>
</dbReference>